<dbReference type="GO" id="GO:0046872">
    <property type="term" value="F:metal ion binding"/>
    <property type="evidence" value="ECO:0007669"/>
    <property type="project" value="UniProtKB-KW"/>
</dbReference>
<protein>
    <submittedName>
        <fullName evidence="4">Putative hydrolases of HD superfamily</fullName>
    </submittedName>
</protein>
<dbReference type="GO" id="GO:0005737">
    <property type="term" value="C:cytoplasm"/>
    <property type="evidence" value="ECO:0007669"/>
    <property type="project" value="TreeGrafter"/>
</dbReference>
<dbReference type="KEGG" id="paby:Ga0080574_TMP3945"/>
<dbReference type="Proteomes" id="UP000187059">
    <property type="component" value="Chromosome"/>
</dbReference>
<evidence type="ECO:0000259" key="3">
    <source>
        <dbReference type="Pfam" id="PF13023"/>
    </source>
</evidence>
<accession>A0A1P8UY15</accession>
<keyword evidence="5" id="KW-1185">Reference proteome</keyword>
<keyword evidence="1" id="KW-0479">Metal-binding</keyword>
<keyword evidence="2 4" id="KW-0378">Hydrolase</keyword>
<dbReference type="RefSeq" id="WP_076703598.1">
    <property type="nucleotide sequence ID" value="NZ_CP015093.1"/>
</dbReference>
<dbReference type="Pfam" id="PF13023">
    <property type="entry name" value="HD_3"/>
    <property type="match status" value="1"/>
</dbReference>
<dbReference type="Gene3D" id="1.10.3210.10">
    <property type="entry name" value="Hypothetical protein af1432"/>
    <property type="match status" value="1"/>
</dbReference>
<dbReference type="GO" id="GO:0002953">
    <property type="term" value="F:5'-deoxynucleotidase activity"/>
    <property type="evidence" value="ECO:0007669"/>
    <property type="project" value="InterPro"/>
</dbReference>
<evidence type="ECO:0000256" key="2">
    <source>
        <dbReference type="ARBA" id="ARBA00022801"/>
    </source>
</evidence>
<dbReference type="OrthoDB" id="9796032at2"/>
<dbReference type="EMBL" id="CP015093">
    <property type="protein sequence ID" value="APZ54279.1"/>
    <property type="molecule type" value="Genomic_DNA"/>
</dbReference>
<evidence type="ECO:0000313" key="5">
    <source>
        <dbReference type="Proteomes" id="UP000187059"/>
    </source>
</evidence>
<dbReference type="InterPro" id="IPR039356">
    <property type="entry name" value="YfbR/HDDC2"/>
</dbReference>
<name>A0A1P8UY15_9RHOB</name>
<dbReference type="SUPFAM" id="SSF109604">
    <property type="entry name" value="HD-domain/PDEase-like"/>
    <property type="match status" value="1"/>
</dbReference>
<evidence type="ECO:0000313" key="4">
    <source>
        <dbReference type="EMBL" id="APZ54279.1"/>
    </source>
</evidence>
<feature type="domain" description="HD" evidence="3">
    <location>
        <begin position="16"/>
        <end position="147"/>
    </location>
</feature>
<dbReference type="PANTHER" id="PTHR11845">
    <property type="entry name" value="5'-DEOXYNUCLEOTIDASE HDDC2"/>
    <property type="match status" value="1"/>
</dbReference>
<dbReference type="InterPro" id="IPR006674">
    <property type="entry name" value="HD_domain"/>
</dbReference>
<sequence>MEPDRHDRIIAFMAEAEHLKATFRSSQTSAGRPESVAEHSWSLCLLALLTEPESGVDFAQLLRLCIVHDLGEAISGDVPAIHQSPDDDKTARERADLATLTEGLPEDLRSRIRALWEEYEAGESAEARMAKGLDKLETMMQHLTGPQHDAFDYGWNLGYGTKWTAGTEMLRSLRAKVDARTRDAAS</sequence>
<dbReference type="PANTHER" id="PTHR11845:SF13">
    <property type="entry name" value="5'-DEOXYNUCLEOTIDASE HDDC2"/>
    <property type="match status" value="1"/>
</dbReference>
<evidence type="ECO:0000256" key="1">
    <source>
        <dbReference type="ARBA" id="ARBA00022723"/>
    </source>
</evidence>
<dbReference type="AlphaFoldDB" id="A0A1P8UY15"/>
<organism evidence="4 5">
    <name type="scientific">Salipiger abyssi</name>
    <dbReference type="NCBI Taxonomy" id="1250539"/>
    <lineage>
        <taxon>Bacteria</taxon>
        <taxon>Pseudomonadati</taxon>
        <taxon>Pseudomonadota</taxon>
        <taxon>Alphaproteobacteria</taxon>
        <taxon>Rhodobacterales</taxon>
        <taxon>Roseobacteraceae</taxon>
        <taxon>Salipiger</taxon>
    </lineage>
</organism>
<reference evidence="4 5" key="1">
    <citation type="submission" date="2016-04" db="EMBL/GenBank/DDBJ databases">
        <title>Deep-sea bacteria in the southern Pacific.</title>
        <authorList>
            <person name="Tang K."/>
        </authorList>
    </citation>
    <scope>NUCLEOTIDE SEQUENCE [LARGE SCALE GENOMIC DNA]</scope>
    <source>
        <strain evidence="4 5">JLT2014</strain>
    </source>
</reference>
<gene>
    <name evidence="4" type="ORF">Ga0080574_TMP3945</name>
</gene>
<proteinExistence type="predicted"/>